<dbReference type="Gene3D" id="3.90.180.10">
    <property type="entry name" value="Medium-chain alcohol dehydrogenases, catalytic domain"/>
    <property type="match status" value="1"/>
</dbReference>
<dbReference type="FunFam" id="3.40.50.720:FF:000158">
    <property type="entry name" value="Zinc-binding alcohol dehydrogenase"/>
    <property type="match status" value="1"/>
</dbReference>
<dbReference type="EC" id="1.1.1.2" evidence="9"/>
<accession>W9JJB9</accession>
<dbReference type="Proteomes" id="UP000030766">
    <property type="component" value="Unassembled WGS sequence"/>
</dbReference>
<dbReference type="InterPro" id="IPR011032">
    <property type="entry name" value="GroES-like_sf"/>
</dbReference>
<dbReference type="VEuPathDB" id="FungiDB:FOZG_16889"/>
<sequence>MLEKIIDFNCAKRLVHDIDKCKEIQIPNSSIPMAPAIGLLAAVDIHTASKFPVVVGHEIVGKVLRIGSQVSYLAVGDIVGVGCQSDSCKSRDGPCEACESQTENYCPKRVSTYNSVHRNGDFAQGGYALYHRCPASFVVKLPLGIAPEKASPMLCGGLTVFSPLKRYGIGPGKSVGIIGIGGLGHFGILFAKALSATKVVAISRSSNKKEDALQLGADDFIAPAEDKDWMSKHAQSLDMIINTTSSAKVPLAEYIGLSKRDGIFVQLGAPDGALSINAFALIRSRVHLTGSYIGSPKEIREMFELAAAKKIEPWAELRPMDQANQAILDMEKGSARYRYVLTN</sequence>
<keyword evidence="5 11" id="KW-0479">Metal-binding</keyword>
<protein>
    <recommendedName>
        <fullName evidence="9">alcohol dehydrogenase (NADP(+))</fullName>
        <ecNumber evidence="9">1.1.1.2</ecNumber>
    </recommendedName>
</protein>
<dbReference type="CDD" id="cd05283">
    <property type="entry name" value="CAD1"/>
    <property type="match status" value="1"/>
</dbReference>
<dbReference type="GO" id="GO:0008270">
    <property type="term" value="F:zinc ion binding"/>
    <property type="evidence" value="ECO:0007669"/>
    <property type="project" value="InterPro"/>
</dbReference>
<dbReference type="InterPro" id="IPR002328">
    <property type="entry name" value="ADH_Zn_CS"/>
</dbReference>
<comment type="similarity">
    <text evidence="2 11">Belongs to the zinc-containing alcohol dehydrogenase family.</text>
</comment>
<name>W9JJB9_FUSOX</name>
<evidence type="ECO:0000256" key="7">
    <source>
        <dbReference type="ARBA" id="ARBA00022857"/>
    </source>
</evidence>
<dbReference type="Pfam" id="PF08240">
    <property type="entry name" value="ADH_N"/>
    <property type="match status" value="1"/>
</dbReference>
<dbReference type="SUPFAM" id="SSF50129">
    <property type="entry name" value="GroES-like"/>
    <property type="match status" value="1"/>
</dbReference>
<feature type="domain" description="Alcohol dehydrogenase-like C-terminal" evidence="12">
    <location>
        <begin position="182"/>
        <end position="307"/>
    </location>
</feature>
<dbReference type="EMBL" id="JH717912">
    <property type="protein sequence ID" value="EWZ29518.1"/>
    <property type="molecule type" value="Genomic_DNA"/>
</dbReference>
<dbReference type="InterPro" id="IPR013154">
    <property type="entry name" value="ADH-like_N"/>
</dbReference>
<evidence type="ECO:0000259" key="12">
    <source>
        <dbReference type="Pfam" id="PF00107"/>
    </source>
</evidence>
<reference evidence="14" key="1">
    <citation type="submission" date="2011-06" db="EMBL/GenBank/DDBJ databases">
        <title>The Genome Sequence of Fusarium oxysporum Fo47.</title>
        <authorList>
            <consortium name="The Broad Institute Genome Sequencing Platform"/>
            <person name="Ma L.-J."/>
            <person name="Gale L.R."/>
            <person name="Schwartz D.C."/>
            <person name="Zhou S."/>
            <person name="Corby-Kistler H."/>
            <person name="Young S.K."/>
            <person name="Zeng Q."/>
            <person name="Gargeya S."/>
            <person name="Fitzgerald M."/>
            <person name="Haas B."/>
            <person name="Abouelleil A."/>
            <person name="Alvarado L."/>
            <person name="Arachchi H.M."/>
            <person name="Berlin A."/>
            <person name="Brown A."/>
            <person name="Chapman S.B."/>
            <person name="Chen Z."/>
            <person name="Dunbar C."/>
            <person name="Freedman E."/>
            <person name="Gearin G."/>
            <person name="Gellesch M."/>
            <person name="Goldberg J."/>
            <person name="Griggs A."/>
            <person name="Gujja S."/>
            <person name="Heiman D."/>
            <person name="Howarth C."/>
            <person name="Larson L."/>
            <person name="Lui A."/>
            <person name="MacDonald P.J.P."/>
            <person name="Mehta T."/>
            <person name="Montmayeur A."/>
            <person name="Murphy C."/>
            <person name="Neiman D."/>
            <person name="Pearson M."/>
            <person name="Priest M."/>
            <person name="Roberts A."/>
            <person name="Saif S."/>
            <person name="Shea T."/>
            <person name="Shenoy N."/>
            <person name="Sisk P."/>
            <person name="Stolte C."/>
            <person name="Sykes S."/>
            <person name="Wortman J."/>
            <person name="Nusbaum C."/>
            <person name="Birren B."/>
        </authorList>
    </citation>
    <scope>NUCLEOTIDE SEQUENCE [LARGE SCALE GENOMIC DNA]</scope>
    <source>
        <strain evidence="14">Fo47</strain>
    </source>
</reference>
<dbReference type="PANTHER" id="PTHR42683">
    <property type="entry name" value="ALDEHYDE REDUCTASE"/>
    <property type="match status" value="1"/>
</dbReference>
<gene>
    <name evidence="14" type="ORF">FOZG_16889</name>
</gene>
<evidence type="ECO:0000256" key="8">
    <source>
        <dbReference type="ARBA" id="ARBA00023002"/>
    </source>
</evidence>
<evidence type="ECO:0000256" key="5">
    <source>
        <dbReference type="ARBA" id="ARBA00022723"/>
    </source>
</evidence>
<proteinExistence type="inferred from homology"/>
<evidence type="ECO:0000256" key="3">
    <source>
        <dbReference type="ARBA" id="ARBA00011738"/>
    </source>
</evidence>
<evidence type="ECO:0000256" key="11">
    <source>
        <dbReference type="RuleBase" id="RU361277"/>
    </source>
</evidence>
<dbReference type="InterPro" id="IPR036291">
    <property type="entry name" value="NAD(P)-bd_dom_sf"/>
</dbReference>
<evidence type="ECO:0000256" key="6">
    <source>
        <dbReference type="ARBA" id="ARBA00022833"/>
    </source>
</evidence>
<comment type="cofactor">
    <cofactor evidence="1 11">
        <name>Zn(2+)</name>
        <dbReference type="ChEBI" id="CHEBI:29105"/>
    </cofactor>
</comment>
<evidence type="ECO:0000259" key="13">
    <source>
        <dbReference type="Pfam" id="PF08240"/>
    </source>
</evidence>
<comment type="subunit">
    <text evidence="3">Homodimer.</text>
</comment>
<dbReference type="AlphaFoldDB" id="W9JJB9"/>
<dbReference type="InterPro" id="IPR047109">
    <property type="entry name" value="CAD-like"/>
</dbReference>
<feature type="domain" description="Alcohol dehydrogenase-like N-terminal" evidence="13">
    <location>
        <begin position="47"/>
        <end position="142"/>
    </location>
</feature>
<dbReference type="GO" id="GO:0008106">
    <property type="term" value="F:alcohol dehydrogenase (NADP+) activity"/>
    <property type="evidence" value="ECO:0007669"/>
    <property type="project" value="UniProtKB-EC"/>
</dbReference>
<keyword evidence="7" id="KW-0521">NADP</keyword>
<dbReference type="Gene3D" id="3.40.50.720">
    <property type="entry name" value="NAD(P)-binding Rossmann-like Domain"/>
    <property type="match status" value="1"/>
</dbReference>
<organism evidence="14">
    <name type="scientific">Fusarium oxysporum Fo47</name>
    <dbReference type="NCBI Taxonomy" id="660027"/>
    <lineage>
        <taxon>Eukaryota</taxon>
        <taxon>Fungi</taxon>
        <taxon>Dikarya</taxon>
        <taxon>Ascomycota</taxon>
        <taxon>Pezizomycotina</taxon>
        <taxon>Sordariomycetes</taxon>
        <taxon>Hypocreomycetidae</taxon>
        <taxon>Hypocreales</taxon>
        <taxon>Nectriaceae</taxon>
        <taxon>Fusarium</taxon>
        <taxon>Fusarium oxysporum species complex</taxon>
    </lineage>
</organism>
<dbReference type="Pfam" id="PF00107">
    <property type="entry name" value="ADH_zinc_N"/>
    <property type="match status" value="1"/>
</dbReference>
<dbReference type="GO" id="GO:0006066">
    <property type="term" value="P:alcohol metabolic process"/>
    <property type="evidence" value="ECO:0007669"/>
    <property type="project" value="UniProtKB-ARBA"/>
</dbReference>
<evidence type="ECO:0000256" key="9">
    <source>
        <dbReference type="ARBA" id="ARBA00024074"/>
    </source>
</evidence>
<reference evidence="14" key="2">
    <citation type="submission" date="2012-06" db="EMBL/GenBank/DDBJ databases">
        <title>Annotation of the Genome Sequence of Fusarium oxysporum Fo47.</title>
        <authorList>
            <consortium name="The Broad Institute Genomics Platform"/>
            <person name="Ma L.-J."/>
            <person name="Corby-Kistler H."/>
            <person name="Broz K."/>
            <person name="Gale L.R."/>
            <person name="Jonkers W."/>
            <person name="O'Donnell K."/>
            <person name="Ploetz R."/>
            <person name="Steinberg C."/>
            <person name="Schwartz D.C."/>
            <person name="VanEtten H."/>
            <person name="Zhou S."/>
            <person name="Young S.K."/>
            <person name="Zeng Q."/>
            <person name="Gargeya S."/>
            <person name="Fitzgerald M."/>
            <person name="Abouelleil A."/>
            <person name="Alvarado L."/>
            <person name="Chapman S.B."/>
            <person name="Gainer-Dewar J."/>
            <person name="Goldberg J."/>
            <person name="Griggs A."/>
            <person name="Gujja S."/>
            <person name="Hansen M."/>
            <person name="Howarth C."/>
            <person name="Imamovic A."/>
            <person name="Ireland A."/>
            <person name="Larimer J."/>
            <person name="McCowan C."/>
            <person name="Murphy C."/>
            <person name="Pearson M."/>
            <person name="Poon T.W."/>
            <person name="Priest M."/>
            <person name="Roberts A."/>
            <person name="Saif S."/>
            <person name="Shea T."/>
            <person name="Sykes S."/>
            <person name="Wortman J."/>
            <person name="Nusbaum C."/>
            <person name="Birren B."/>
        </authorList>
    </citation>
    <scope>NUCLEOTIDE SEQUENCE</scope>
    <source>
        <strain evidence="14">Fo47</strain>
    </source>
</reference>
<evidence type="ECO:0000256" key="4">
    <source>
        <dbReference type="ARBA" id="ARBA00022553"/>
    </source>
</evidence>
<evidence type="ECO:0000313" key="14">
    <source>
        <dbReference type="EMBL" id="EWZ29518.1"/>
    </source>
</evidence>
<dbReference type="SUPFAM" id="SSF51735">
    <property type="entry name" value="NAD(P)-binding Rossmann-fold domains"/>
    <property type="match status" value="1"/>
</dbReference>
<dbReference type="HOGENOM" id="CLU_026673_20_2_1"/>
<keyword evidence="8" id="KW-0560">Oxidoreductase</keyword>
<dbReference type="PROSITE" id="PS00059">
    <property type="entry name" value="ADH_ZINC"/>
    <property type="match status" value="1"/>
</dbReference>
<evidence type="ECO:0000256" key="10">
    <source>
        <dbReference type="ARBA" id="ARBA00050997"/>
    </source>
</evidence>
<evidence type="ECO:0000256" key="1">
    <source>
        <dbReference type="ARBA" id="ARBA00001947"/>
    </source>
</evidence>
<comment type="catalytic activity">
    <reaction evidence="10">
        <text>a primary alcohol + NADP(+) = an aldehyde + NADPH + H(+)</text>
        <dbReference type="Rhea" id="RHEA:15937"/>
        <dbReference type="ChEBI" id="CHEBI:15378"/>
        <dbReference type="ChEBI" id="CHEBI:15734"/>
        <dbReference type="ChEBI" id="CHEBI:17478"/>
        <dbReference type="ChEBI" id="CHEBI:57783"/>
        <dbReference type="ChEBI" id="CHEBI:58349"/>
        <dbReference type="EC" id="1.1.1.2"/>
    </reaction>
    <physiologicalReaction direction="left-to-right" evidence="10">
        <dbReference type="Rhea" id="RHEA:15938"/>
    </physiologicalReaction>
    <physiologicalReaction direction="right-to-left" evidence="10">
        <dbReference type="Rhea" id="RHEA:15939"/>
    </physiologicalReaction>
</comment>
<keyword evidence="4" id="KW-0597">Phosphoprotein</keyword>
<keyword evidence="6 11" id="KW-0862">Zinc</keyword>
<evidence type="ECO:0000256" key="2">
    <source>
        <dbReference type="ARBA" id="ARBA00008072"/>
    </source>
</evidence>
<dbReference type="InterPro" id="IPR013149">
    <property type="entry name" value="ADH-like_C"/>
</dbReference>